<evidence type="ECO:0000256" key="1">
    <source>
        <dbReference type="ARBA" id="ARBA00006019"/>
    </source>
</evidence>
<reference evidence="8" key="1">
    <citation type="submission" date="2021-01" db="EMBL/GenBank/DDBJ databases">
        <authorList>
            <person name="Corre E."/>
            <person name="Pelletier E."/>
            <person name="Niang G."/>
            <person name="Scheremetjew M."/>
            <person name="Finn R."/>
            <person name="Kale V."/>
            <person name="Holt S."/>
            <person name="Cochrane G."/>
            <person name="Meng A."/>
            <person name="Brown T."/>
            <person name="Cohen L."/>
        </authorList>
    </citation>
    <scope>NUCLEOTIDE SEQUENCE</scope>
    <source>
        <strain evidence="8">CCAP 955/1</strain>
    </source>
</reference>
<feature type="region of interest" description="Disordered" evidence="6">
    <location>
        <begin position="1"/>
        <end position="22"/>
    </location>
</feature>
<dbReference type="Pfam" id="PF26557">
    <property type="entry name" value="Cullin_AB"/>
    <property type="match status" value="1"/>
</dbReference>
<dbReference type="Gene3D" id="1.20.1310.10">
    <property type="entry name" value="Cullin Repeats"/>
    <property type="match status" value="4"/>
</dbReference>
<dbReference type="PROSITE" id="PS50069">
    <property type="entry name" value="CULLIN_2"/>
    <property type="match status" value="1"/>
</dbReference>
<dbReference type="Pfam" id="PF10557">
    <property type="entry name" value="Cullin_Nedd8"/>
    <property type="match status" value="1"/>
</dbReference>
<dbReference type="EMBL" id="HBIC01041013">
    <property type="protein sequence ID" value="CAE0292167.1"/>
    <property type="molecule type" value="Transcribed_RNA"/>
</dbReference>
<dbReference type="FunFam" id="1.20.1310.10:FF:000002">
    <property type="entry name" value="cullin-3 isoform X1"/>
    <property type="match status" value="1"/>
</dbReference>
<name>A0A7S3HD93_9STRA</name>
<keyword evidence="3" id="KW-0832">Ubl conjugation</keyword>
<dbReference type="InterPro" id="IPR016157">
    <property type="entry name" value="Cullin_CS"/>
</dbReference>
<dbReference type="PROSITE" id="PS01256">
    <property type="entry name" value="CULLIN_1"/>
    <property type="match status" value="1"/>
</dbReference>
<protein>
    <recommendedName>
        <fullName evidence="7">Cullin family profile domain-containing protein</fullName>
    </recommendedName>
</protein>
<dbReference type="SMART" id="SM00884">
    <property type="entry name" value="Cullin_Nedd8"/>
    <property type="match status" value="1"/>
</dbReference>
<dbReference type="FunFam" id="1.10.10.10:FF:000274">
    <property type="entry name" value="Cullin 4B"/>
    <property type="match status" value="1"/>
</dbReference>
<sequence>MSALNGSTLPGRAAAPASAGGPKKMVIKPFKVAPKVPDNFGMETWDKLKTALDAVYSKSTSLLSKEVLYRAVEDLCGQKMGARTYELLMVELETNITKKVLALDQQSVDWRSYLQLVDSVWCDHTDQLNTIRNIFLYLDRNYALQHSGVKVIWEAGNDVFRRQLENFPQVINRITVGLIAAVEGHRNKETNETDVLSRLCRMLSTLDKYAQFEYVLCQDSKRFFAAEGTHLANTLSPSDFLALVDRRLQECTDMCSKLLDPSSRKPLLEIVETHLFTPHLPQLVEKGFKSLLDGDRVEDLRRMYLLFGRVKAQNMLQQAWQLYCRQSGEAIVGNKEPESQKTFAEDILTLQKKLDNVLKSAFFNQDGFKSGLKNAFEFFINLKHNSSASLIAKYVDRKLKGEKGVTEQEVEQALDQIMILFRYLQEKDIFEAFYKKNLSKRLLLGKSANFDAEKNMLSKLKTECGSNYTAKLEGMFQDIELGKECQAAFLAHLNKIQNSSTPVTFPGKLELEMQVLTTGYWPTAPPCTTLILPEEITTRVEAFESFYSNKYQGRRLVWAHALERCVVTARFPNNVKKELEVSFYQALVLRCFNRSDNLTFTDISLQTGIEKEELGRTLQSLACGPIGTRVLVKDPKTKDVEVTDTFWFNKNFTNKMFRIKINSIQLKETAEEVERTNEEVFRDREYQVDAAIVRIMKARKRLPHTSLMSELLVQLRFPAQTSDLKKRIESLIERDYLMRDPQDNSTYNYVA</sequence>
<proteinExistence type="inferred from homology"/>
<organism evidence="8">
    <name type="scientific">Spumella elongata</name>
    <dbReference type="NCBI Taxonomy" id="89044"/>
    <lineage>
        <taxon>Eukaryota</taxon>
        <taxon>Sar</taxon>
        <taxon>Stramenopiles</taxon>
        <taxon>Ochrophyta</taxon>
        <taxon>Chrysophyceae</taxon>
        <taxon>Chromulinales</taxon>
        <taxon>Chromulinaceae</taxon>
        <taxon>Spumella</taxon>
    </lineage>
</organism>
<dbReference type="GO" id="GO:0006511">
    <property type="term" value="P:ubiquitin-dependent protein catabolic process"/>
    <property type="evidence" value="ECO:0007669"/>
    <property type="project" value="InterPro"/>
</dbReference>
<evidence type="ECO:0000256" key="6">
    <source>
        <dbReference type="SAM" id="MobiDB-lite"/>
    </source>
</evidence>
<dbReference type="InterPro" id="IPR036390">
    <property type="entry name" value="WH_DNA-bd_sf"/>
</dbReference>
<evidence type="ECO:0000313" key="8">
    <source>
        <dbReference type="EMBL" id="CAE0292167.1"/>
    </source>
</evidence>
<dbReference type="InterPro" id="IPR059120">
    <property type="entry name" value="Cullin-like_AB"/>
</dbReference>
<dbReference type="InterPro" id="IPR019559">
    <property type="entry name" value="Cullin_neddylation_domain"/>
</dbReference>
<dbReference type="Gene3D" id="3.30.230.130">
    <property type="entry name" value="Cullin, Chain C, Domain 2"/>
    <property type="match status" value="1"/>
</dbReference>
<dbReference type="AlphaFoldDB" id="A0A7S3HD93"/>
<comment type="similarity">
    <text evidence="1 4 5">Belongs to the cullin family.</text>
</comment>
<dbReference type="InterPro" id="IPR036317">
    <property type="entry name" value="Cullin_homology_sf"/>
</dbReference>
<dbReference type="GO" id="GO:0031461">
    <property type="term" value="C:cullin-RING ubiquitin ligase complex"/>
    <property type="evidence" value="ECO:0007669"/>
    <property type="project" value="InterPro"/>
</dbReference>
<dbReference type="SUPFAM" id="SSF75632">
    <property type="entry name" value="Cullin homology domain"/>
    <property type="match status" value="1"/>
</dbReference>
<dbReference type="InterPro" id="IPR016159">
    <property type="entry name" value="Cullin_repeat-like_dom_sf"/>
</dbReference>
<evidence type="ECO:0000256" key="4">
    <source>
        <dbReference type="PROSITE-ProRule" id="PRU00330"/>
    </source>
</evidence>
<dbReference type="PANTHER" id="PTHR11932">
    <property type="entry name" value="CULLIN"/>
    <property type="match status" value="1"/>
</dbReference>
<dbReference type="InterPro" id="IPR016158">
    <property type="entry name" value="Cullin_homology"/>
</dbReference>
<evidence type="ECO:0000256" key="3">
    <source>
        <dbReference type="ARBA" id="ARBA00022843"/>
    </source>
</evidence>
<evidence type="ECO:0000256" key="5">
    <source>
        <dbReference type="RuleBase" id="RU003829"/>
    </source>
</evidence>
<dbReference type="Gene3D" id="1.10.10.10">
    <property type="entry name" value="Winged helix-like DNA-binding domain superfamily/Winged helix DNA-binding domain"/>
    <property type="match status" value="1"/>
</dbReference>
<dbReference type="Pfam" id="PF00888">
    <property type="entry name" value="Cullin"/>
    <property type="match status" value="1"/>
</dbReference>
<dbReference type="InterPro" id="IPR001373">
    <property type="entry name" value="Cullin_N"/>
</dbReference>
<dbReference type="SUPFAM" id="SSF46785">
    <property type="entry name" value="Winged helix' DNA-binding domain"/>
    <property type="match status" value="1"/>
</dbReference>
<feature type="domain" description="Cullin family profile" evidence="7">
    <location>
        <begin position="386"/>
        <end position="622"/>
    </location>
</feature>
<dbReference type="SUPFAM" id="SSF74788">
    <property type="entry name" value="Cullin repeat-like"/>
    <property type="match status" value="1"/>
</dbReference>
<dbReference type="SMART" id="SM00182">
    <property type="entry name" value="CULLIN"/>
    <property type="match status" value="1"/>
</dbReference>
<gene>
    <name evidence="8" type="ORF">SELO1098_LOCUS21013</name>
</gene>
<feature type="compositionally biased region" description="Low complexity" evidence="6">
    <location>
        <begin position="10"/>
        <end position="22"/>
    </location>
</feature>
<keyword evidence="2" id="KW-1017">Isopeptide bond</keyword>
<dbReference type="GO" id="GO:0031625">
    <property type="term" value="F:ubiquitin protein ligase binding"/>
    <property type="evidence" value="ECO:0007669"/>
    <property type="project" value="InterPro"/>
</dbReference>
<dbReference type="InterPro" id="IPR045093">
    <property type="entry name" value="Cullin"/>
</dbReference>
<evidence type="ECO:0000256" key="2">
    <source>
        <dbReference type="ARBA" id="ARBA00022499"/>
    </source>
</evidence>
<accession>A0A7S3HD93</accession>
<evidence type="ECO:0000259" key="7">
    <source>
        <dbReference type="PROSITE" id="PS50069"/>
    </source>
</evidence>
<dbReference type="InterPro" id="IPR036388">
    <property type="entry name" value="WH-like_DNA-bd_sf"/>
</dbReference>